<evidence type="ECO:0000313" key="3">
    <source>
        <dbReference type="Proteomes" id="UP000183138"/>
    </source>
</evidence>
<dbReference type="Gene3D" id="2.60.120.260">
    <property type="entry name" value="Galactose-binding domain-like"/>
    <property type="match status" value="1"/>
</dbReference>
<organism evidence="2 3">
    <name type="scientific">Marine Group III euryarchaeote CG-Epi3</name>
    <dbReference type="NCBI Taxonomy" id="1888997"/>
    <lineage>
        <taxon>Archaea</taxon>
        <taxon>Methanobacteriati</taxon>
        <taxon>Thermoplasmatota</taxon>
        <taxon>Thermoplasmata</taxon>
        <taxon>Candidatus Thermoprofundales</taxon>
    </lineage>
</organism>
<dbReference type="Pfam" id="PF10633">
    <property type="entry name" value="NPCBM_assoc"/>
    <property type="match status" value="1"/>
</dbReference>
<name>A0A1J5TR45_9ARCH</name>
<dbReference type="Proteomes" id="UP000183138">
    <property type="component" value="Unassembled WGS sequence"/>
</dbReference>
<comment type="caution">
    <text evidence="2">The sequence shown here is derived from an EMBL/GenBank/DDBJ whole genome shotgun (WGS) entry which is preliminary data.</text>
</comment>
<reference evidence="2 3" key="1">
    <citation type="submission" date="2016-08" db="EMBL/GenBank/DDBJ databases">
        <title>New Insights into Marine Group III Euryarchaeota, from dark to light.</title>
        <authorList>
            <person name="Haro-Moreno J.M."/>
            <person name="Rodriguez-Valera F."/>
            <person name="Lopez-Garcia P."/>
            <person name="Moreira D."/>
            <person name="Martin-Cuadrado A.B."/>
        </authorList>
    </citation>
    <scope>NUCLEOTIDE SEQUENCE [LARGE SCALE GENOMIC DNA]</scope>
    <source>
        <strain evidence="2">CG-Epi3</strain>
    </source>
</reference>
<proteinExistence type="predicted"/>
<dbReference type="InterPro" id="IPR018905">
    <property type="entry name" value="A-galactase_NEW3"/>
</dbReference>
<sequence length="1249" mass="142776">MARNMKLQKKIIFPLVFFLAIILVGQVKGDEEDISISALKYTNDLETGEEVILIGNGKDYGTIYNYKMYDDDDDQYRSNDDNGNNDDCDVQNCLPQNWYTTDFDDSDWSKGAAPFGDEEMDGINPATIWESDEGSDPGVLNDNLVIRHYFNYTKEDNILSATLKIVHNNYYVAYLNGELIRNCYYYNYHDDCYENNPEYWKTNGDNFLTYDGSSESGPNPDWLIDGENLLAILVYDHCCYQGDPNQWIDAELVINVQSWKDKPIVLGDDLALGIDFFNNEEHNVTNINVSLEIDGELFANDTINILENETYEWLVEWTPTRLGTINLTAKVFDNAFTRSVHIGYYAYSLDFSSTQQATEIDKTIEYLFNITNEGDVNDNFTFYLNQIPNDWEYSFSPNIADLEPNESIEIKLNVTVSDNAQAGDYRIFPVVFSQYYSQTIETLVHSGVSNSTVYSYGIWNNSDFPDDFYKMDYNTSGWETGAAPFGNDELRGISPNTIWLTDDKNYTHIGARHWFNYSGDLDFSELRIRIAHDDYFRVYLNDNLIRDCFSGWGCGGDGRYWEETININNSWLNEGQNVIAIAVRDNTQGWGGGDGGDGRQWLDQELEVANLRSKLWAFQEIYEELIVSVNETYEYEILVPILTKELEDSEPYEFTIWILNRGNIEDRYNVSISLNDTENFNIISYHEEMSVPYGSDGNIELIISLNENINEFKLGEFNITITSLNSTDNKVKQTNIFAKLYVPPDLVAPATYAVSPELVNSTSFEVYWYVQDWYRNNLESGNDTKYVIIQYSTDNGTDGNSWSEWEIWGNFTAEEGKTLFTNAEGNQQYRFRSIGGDDDGKVEDKEDKVDNITFVDIASPNIDITKVTSSLFDSIIENNSTNTKTIELFWNAEDNNEIIVGYDFYYKTENSTWILSRENFNQKSTVFYAESEGYYQFKIIGEDLAGNKGFDVTNIILVDTMGPNVTISNIPSFTDAENILLNIETLEDITNFTIFYKLNKEGENDANMAWQEFGDYTLDSLPIEIPVQNKYEYQFRLLAFDSVGNYGEDTANTLIDRDRPSKIRNLQISQGKTIINSTTDVLISFMSSQSQDLIEYRIYRSESVNETGLLLTEIPYGEQYLSYKDSKVEMGTTYHYSIVAVDRMNFESEQERGFLNLAVEEKVVIKEEENESNLTNIFIGLGIVGTTAAVIAFVGRKSTEEIVQVMGEIPGNIIEEKFSEIDGELLCNSCGAMFNPTETSCPSCGILKE</sequence>
<accession>A0A1J5TR45</accession>
<evidence type="ECO:0000313" key="2">
    <source>
        <dbReference type="EMBL" id="OIR23402.1"/>
    </source>
</evidence>
<protein>
    <recommendedName>
        <fullName evidence="1">Alpha-galactosidase NEW3 domain-containing protein</fullName>
    </recommendedName>
</protein>
<dbReference type="Gene3D" id="2.60.40.10">
    <property type="entry name" value="Immunoglobulins"/>
    <property type="match status" value="2"/>
</dbReference>
<dbReference type="EMBL" id="MIYY01000011">
    <property type="protein sequence ID" value="OIR23402.1"/>
    <property type="molecule type" value="Genomic_DNA"/>
</dbReference>
<dbReference type="InterPro" id="IPR013783">
    <property type="entry name" value="Ig-like_fold"/>
</dbReference>
<evidence type="ECO:0000259" key="1">
    <source>
        <dbReference type="Pfam" id="PF10633"/>
    </source>
</evidence>
<feature type="domain" description="Alpha-galactosidase NEW3" evidence="1">
    <location>
        <begin position="386"/>
        <end position="427"/>
    </location>
</feature>
<gene>
    <name evidence="2" type="ORF">BEU00_03090</name>
</gene>
<dbReference type="AlphaFoldDB" id="A0A1J5TR45"/>